<dbReference type="EMBL" id="CP118378">
    <property type="protein sequence ID" value="WFD44105.1"/>
    <property type="molecule type" value="Genomic_DNA"/>
</dbReference>
<evidence type="ECO:0000256" key="5">
    <source>
        <dbReference type="ARBA" id="ARBA00014520"/>
    </source>
</evidence>
<feature type="compositionally biased region" description="Polar residues" evidence="16">
    <location>
        <begin position="119"/>
        <end position="129"/>
    </location>
</feature>
<keyword evidence="11" id="KW-0995">Kinetochore</keyword>
<evidence type="ECO:0000256" key="4">
    <source>
        <dbReference type="ARBA" id="ARBA00010731"/>
    </source>
</evidence>
<feature type="region of interest" description="Disordered" evidence="16">
    <location>
        <begin position="314"/>
        <end position="383"/>
    </location>
</feature>
<evidence type="ECO:0000256" key="6">
    <source>
        <dbReference type="ARBA" id="ARBA00022454"/>
    </source>
</evidence>
<comment type="similarity">
    <text evidence="4">Belongs to the DASH complex ASK1 family.</text>
</comment>
<gene>
    <name evidence="17" type="ORF">MPSI1_002770</name>
</gene>
<dbReference type="GO" id="GO:0051301">
    <property type="term" value="P:cell division"/>
    <property type="evidence" value="ECO:0007669"/>
    <property type="project" value="UniProtKB-KW"/>
</dbReference>
<dbReference type="GO" id="GO:0044732">
    <property type="term" value="C:mitotic spindle pole body"/>
    <property type="evidence" value="ECO:0007669"/>
    <property type="project" value="TreeGrafter"/>
</dbReference>
<evidence type="ECO:0000256" key="9">
    <source>
        <dbReference type="ARBA" id="ARBA00022701"/>
    </source>
</evidence>
<dbReference type="PANTHER" id="PTHR28200">
    <property type="entry name" value="DASH COMPLEX SUBUNIT ASK1"/>
    <property type="match status" value="1"/>
</dbReference>
<dbReference type="AlphaFoldDB" id="A0AAF0FAY4"/>
<protein>
    <recommendedName>
        <fullName evidence="5">DASH complex subunit ASK1</fullName>
    </recommendedName>
</protein>
<evidence type="ECO:0000256" key="11">
    <source>
        <dbReference type="ARBA" id="ARBA00022838"/>
    </source>
</evidence>
<name>A0AAF0FAY4_9BASI</name>
<feature type="region of interest" description="Disordered" evidence="16">
    <location>
        <begin position="194"/>
        <end position="237"/>
    </location>
</feature>
<evidence type="ECO:0000256" key="14">
    <source>
        <dbReference type="ARBA" id="ARBA00023306"/>
    </source>
</evidence>
<sequence length="476" mass="52363">MVAPLGHGNEPMAVGEQLMQLDQAITITLQEIDQDFAQAHQVVTARILPAIREYESACERTWSAARFWKQFFEASAQVSLSHQPFDQDLDVSEDHSIVYANHQTDSSSHDADHIRNATQHSAQDSNAMQSPPRLSHSIYAPNDDTNSPRELESPFQRLKRDVEQSILSGDTPAQSRRDASQLQDVSVTMAHDASVSLNQHPIPRSSSPLKSQSRRRSSARPRVSVVGEPSANPFSSEQQIKRWDGIADLRTTPLRGTPLRSVYAPDPNESADGSLDATADSNATLQRGPFQKYRDTPAKQAASQVVDEVLRTAHEPTPSYAPASRRKSVVGTPLVKHTPSRQRRDSMPTPPTITKVHRAPSQPSPNHDSDLEQDPDNSANVSHIPGMLDQMLALDDASSHSDTDESQSSNSFDQSKESAFPQSQHSSANEPTNSSKQETSVFGTTKRSPERNTQPDVRSLSGAVRRSSEEIRLLGL</sequence>
<dbReference type="GO" id="GO:0072686">
    <property type="term" value="C:mitotic spindle"/>
    <property type="evidence" value="ECO:0007669"/>
    <property type="project" value="InterPro"/>
</dbReference>
<keyword evidence="9" id="KW-0493">Microtubule</keyword>
<keyword evidence="15" id="KW-0137">Centromere</keyword>
<dbReference type="PANTHER" id="PTHR28200:SF1">
    <property type="entry name" value="DASH COMPLEX SUBUNIT ASK1"/>
    <property type="match status" value="1"/>
</dbReference>
<keyword evidence="13" id="KW-0539">Nucleus</keyword>
<feature type="compositionally biased region" description="Basic and acidic residues" evidence="16">
    <location>
        <begin position="466"/>
        <end position="476"/>
    </location>
</feature>
<keyword evidence="7" id="KW-0963">Cytoplasm</keyword>
<dbReference type="InterPro" id="IPR013964">
    <property type="entry name" value="DASH_Ask1"/>
</dbReference>
<evidence type="ECO:0000256" key="10">
    <source>
        <dbReference type="ARBA" id="ARBA00022776"/>
    </source>
</evidence>
<evidence type="ECO:0000256" key="16">
    <source>
        <dbReference type="SAM" id="MobiDB-lite"/>
    </source>
</evidence>
<evidence type="ECO:0000256" key="13">
    <source>
        <dbReference type="ARBA" id="ARBA00023242"/>
    </source>
</evidence>
<evidence type="ECO:0000256" key="3">
    <source>
        <dbReference type="ARBA" id="ARBA00004629"/>
    </source>
</evidence>
<evidence type="ECO:0000256" key="7">
    <source>
        <dbReference type="ARBA" id="ARBA00022490"/>
    </source>
</evidence>
<feature type="compositionally biased region" description="Polar residues" evidence="16">
    <location>
        <begin position="420"/>
        <end position="456"/>
    </location>
</feature>
<feature type="region of interest" description="Disordered" evidence="16">
    <location>
        <begin position="257"/>
        <end position="279"/>
    </location>
</feature>
<dbReference type="Pfam" id="PF08655">
    <property type="entry name" value="DASH_Ask1"/>
    <property type="match status" value="1"/>
</dbReference>
<evidence type="ECO:0000256" key="15">
    <source>
        <dbReference type="ARBA" id="ARBA00023328"/>
    </source>
</evidence>
<keyword evidence="6" id="KW-0158">Chromosome</keyword>
<dbReference type="Proteomes" id="UP001214628">
    <property type="component" value="Chromosome 4"/>
</dbReference>
<reference evidence="17" key="1">
    <citation type="submission" date="2023-02" db="EMBL/GenBank/DDBJ databases">
        <title>Mating type loci evolution in Malassezia.</title>
        <authorList>
            <person name="Coelho M.A."/>
        </authorList>
    </citation>
    <scope>NUCLEOTIDE SEQUENCE</scope>
    <source>
        <strain evidence="17">CBS 14136</strain>
    </source>
</reference>
<evidence type="ECO:0000256" key="2">
    <source>
        <dbReference type="ARBA" id="ARBA00004186"/>
    </source>
</evidence>
<organism evidence="17 18">
    <name type="scientific">Malassezia psittaci</name>
    <dbReference type="NCBI Taxonomy" id="1821823"/>
    <lineage>
        <taxon>Eukaryota</taxon>
        <taxon>Fungi</taxon>
        <taxon>Dikarya</taxon>
        <taxon>Basidiomycota</taxon>
        <taxon>Ustilaginomycotina</taxon>
        <taxon>Malasseziomycetes</taxon>
        <taxon>Malasseziales</taxon>
        <taxon>Malasseziaceae</taxon>
        <taxon>Malassezia</taxon>
    </lineage>
</organism>
<keyword evidence="12" id="KW-0206">Cytoskeleton</keyword>
<feature type="region of interest" description="Disordered" evidence="16">
    <location>
        <begin position="396"/>
        <end position="476"/>
    </location>
</feature>
<evidence type="ECO:0000313" key="18">
    <source>
        <dbReference type="Proteomes" id="UP001214628"/>
    </source>
</evidence>
<keyword evidence="10" id="KW-0498">Mitosis</keyword>
<feature type="compositionally biased region" description="Polar residues" evidence="16">
    <location>
        <begin position="195"/>
        <end position="210"/>
    </location>
</feature>
<feature type="compositionally biased region" description="Basic and acidic residues" evidence="16">
    <location>
        <begin position="146"/>
        <end position="156"/>
    </location>
</feature>
<evidence type="ECO:0000313" key="17">
    <source>
        <dbReference type="EMBL" id="WFD44105.1"/>
    </source>
</evidence>
<proteinExistence type="inferred from homology"/>
<evidence type="ECO:0000256" key="12">
    <source>
        <dbReference type="ARBA" id="ARBA00023212"/>
    </source>
</evidence>
<keyword evidence="14" id="KW-0131">Cell cycle</keyword>
<feature type="region of interest" description="Disordered" evidence="16">
    <location>
        <begin position="119"/>
        <end position="156"/>
    </location>
</feature>
<evidence type="ECO:0000256" key="8">
    <source>
        <dbReference type="ARBA" id="ARBA00022618"/>
    </source>
</evidence>
<dbReference type="GO" id="GO:0005874">
    <property type="term" value="C:microtubule"/>
    <property type="evidence" value="ECO:0007669"/>
    <property type="project" value="UniProtKB-KW"/>
</dbReference>
<comment type="subcellular location">
    <subcellularLocation>
        <location evidence="3">Chromosome</location>
        <location evidence="3">Centromere</location>
        <location evidence="3">Kinetochore</location>
    </subcellularLocation>
    <subcellularLocation>
        <location evidence="2">Cytoplasm</location>
        <location evidence="2">Cytoskeleton</location>
        <location evidence="2">Spindle</location>
    </subcellularLocation>
    <subcellularLocation>
        <location evidence="1">Nucleus</location>
    </subcellularLocation>
</comment>
<dbReference type="GO" id="GO:0008608">
    <property type="term" value="P:attachment of spindle microtubules to kinetochore"/>
    <property type="evidence" value="ECO:0007669"/>
    <property type="project" value="InterPro"/>
</dbReference>
<accession>A0AAF0FAY4</accession>
<evidence type="ECO:0000256" key="1">
    <source>
        <dbReference type="ARBA" id="ARBA00004123"/>
    </source>
</evidence>
<keyword evidence="18" id="KW-1185">Reference proteome</keyword>
<dbReference type="GO" id="GO:0042729">
    <property type="term" value="C:DASH complex"/>
    <property type="evidence" value="ECO:0007669"/>
    <property type="project" value="InterPro"/>
</dbReference>
<keyword evidence="8" id="KW-0132">Cell division</keyword>